<accession>A0AA37VT41</accession>
<dbReference type="InterPro" id="IPR029026">
    <property type="entry name" value="tRNA_m1G_MTases_N"/>
</dbReference>
<dbReference type="CDD" id="cd18093">
    <property type="entry name" value="SpoU-like_TrmJ"/>
    <property type="match status" value="1"/>
</dbReference>
<comment type="function">
    <text evidence="5">Catalyzes the formation of 2'O-methylated cytidine (Cm32) or 2'O-methylated uridine (Um32) at position 32 in tRNA.</text>
</comment>
<keyword evidence="2 5" id="KW-0489">Methyltransferase</keyword>
<dbReference type="EC" id="2.1.1.200" evidence="5"/>
<feature type="domain" description="tRNA/rRNA methyltransferase SpoU type" evidence="6">
    <location>
        <begin position="5"/>
        <end position="154"/>
    </location>
</feature>
<dbReference type="NCBIfam" id="TIGR00050">
    <property type="entry name" value="rRNA_methyl_1"/>
    <property type="match status" value="1"/>
</dbReference>
<evidence type="ECO:0000256" key="4">
    <source>
        <dbReference type="ARBA" id="ARBA00022691"/>
    </source>
</evidence>
<keyword evidence="4 5" id="KW-0949">S-adenosyl-L-methionine</keyword>
<comment type="caution">
    <text evidence="7">The sequence shown here is derived from an EMBL/GenBank/DDBJ whole genome shotgun (WGS) entry which is preliminary data.</text>
</comment>
<gene>
    <name evidence="5 7" type="primary">trmJ</name>
    <name evidence="7" type="ORF">GCM10007895_04900</name>
</gene>
<dbReference type="GO" id="GO:0002128">
    <property type="term" value="P:tRNA nucleoside ribose methylation"/>
    <property type="evidence" value="ECO:0007669"/>
    <property type="project" value="TreeGrafter"/>
</dbReference>
<dbReference type="InterPro" id="IPR004384">
    <property type="entry name" value="RNA_MeTrfase_TrmJ/LasT"/>
</dbReference>
<dbReference type="GO" id="GO:0005829">
    <property type="term" value="C:cytosol"/>
    <property type="evidence" value="ECO:0007669"/>
    <property type="project" value="TreeGrafter"/>
</dbReference>
<comment type="similarity">
    <text evidence="1">Belongs to the class IV-like SAM-binding methyltransferase superfamily. RNA methyltransferase TrmH family.</text>
</comment>
<keyword evidence="8" id="KW-1185">Reference proteome</keyword>
<dbReference type="SUPFAM" id="SSF75217">
    <property type="entry name" value="alpha/beta knot"/>
    <property type="match status" value="1"/>
</dbReference>
<dbReference type="PANTHER" id="PTHR42786">
    <property type="entry name" value="TRNA/RRNA METHYLTRANSFERASE"/>
    <property type="match status" value="1"/>
</dbReference>
<comment type="catalytic activity">
    <reaction evidence="5">
        <text>uridine(32) in tRNA + S-adenosyl-L-methionine = 2'-O-methyluridine(32) in tRNA + S-adenosyl-L-homocysteine + H(+)</text>
        <dbReference type="Rhea" id="RHEA:42936"/>
        <dbReference type="Rhea" id="RHEA-COMP:10107"/>
        <dbReference type="Rhea" id="RHEA-COMP:10290"/>
        <dbReference type="ChEBI" id="CHEBI:15378"/>
        <dbReference type="ChEBI" id="CHEBI:57856"/>
        <dbReference type="ChEBI" id="CHEBI:59789"/>
        <dbReference type="ChEBI" id="CHEBI:65315"/>
        <dbReference type="ChEBI" id="CHEBI:74478"/>
        <dbReference type="EC" id="2.1.1.200"/>
    </reaction>
</comment>
<comment type="subunit">
    <text evidence="5">Homodimer.</text>
</comment>
<comment type="catalytic activity">
    <reaction evidence="5">
        <text>cytidine(32) in tRNA + S-adenosyl-L-methionine = 2'-O-methylcytidine(32) in tRNA + S-adenosyl-L-homocysteine + H(+)</text>
        <dbReference type="Rhea" id="RHEA:42932"/>
        <dbReference type="Rhea" id="RHEA-COMP:10288"/>
        <dbReference type="Rhea" id="RHEA-COMP:10289"/>
        <dbReference type="ChEBI" id="CHEBI:15378"/>
        <dbReference type="ChEBI" id="CHEBI:57856"/>
        <dbReference type="ChEBI" id="CHEBI:59789"/>
        <dbReference type="ChEBI" id="CHEBI:74495"/>
        <dbReference type="ChEBI" id="CHEBI:82748"/>
        <dbReference type="EC" id="2.1.1.200"/>
    </reaction>
</comment>
<dbReference type="Gene3D" id="1.10.8.590">
    <property type="match status" value="1"/>
</dbReference>
<evidence type="ECO:0000256" key="3">
    <source>
        <dbReference type="ARBA" id="ARBA00022679"/>
    </source>
</evidence>
<keyword evidence="5" id="KW-0819">tRNA processing</keyword>
<evidence type="ECO:0000313" key="8">
    <source>
        <dbReference type="Proteomes" id="UP001161422"/>
    </source>
</evidence>
<keyword evidence="3" id="KW-0808">Transferase</keyword>
<dbReference type="GO" id="GO:0160206">
    <property type="term" value="F:tRNA (cytidine(32)/uridine(32)-2'-O)-methyltransferase activity"/>
    <property type="evidence" value="ECO:0007669"/>
    <property type="project" value="UniProtKB-EC"/>
</dbReference>
<dbReference type="InterPro" id="IPR001537">
    <property type="entry name" value="SpoU_MeTrfase"/>
</dbReference>
<protein>
    <recommendedName>
        <fullName evidence="5">tRNA (cytidine/uridine-2'-O-)-methyltransferase TrmJ</fullName>
        <ecNumber evidence="5">2.1.1.200</ecNumber>
    </recommendedName>
    <alternativeName>
        <fullName evidence="5">tRNA (cytidine(32)/uridine(32)-2'-O)-methyltransferase</fullName>
    </alternativeName>
    <alternativeName>
        <fullName evidence="5">tRNA Cm32/Um32 methyltransferase</fullName>
    </alternativeName>
</protein>
<sequence>MLAQVKVVLVGTTHPGNIGSAARAMKTMGLSQLVLVDPQTEIDGKAVALAAGASDILQNVQIVDTLEQAVADCRLVVATSARRRGLDWPMLEPRGAGEKLAAQAHSAPVAVVFGRERSGLSNSELQLAQYHLAIPANPEYSSLNLAQAVQIISYEVRMASLALEQAKPELDETEYPSGEDLERFYEHLQSTLNTTGFIVQAHPGQIMAKLRRLFTKARPEVPEMNILRGILSSVEKAIKRAESKSSNR</sequence>
<evidence type="ECO:0000313" key="7">
    <source>
        <dbReference type="EMBL" id="GLP95184.1"/>
    </source>
</evidence>
<evidence type="ECO:0000256" key="2">
    <source>
        <dbReference type="ARBA" id="ARBA00022603"/>
    </source>
</evidence>
<dbReference type="Pfam" id="PF00588">
    <property type="entry name" value="SpoU_methylase"/>
    <property type="match status" value="1"/>
</dbReference>
<dbReference type="Proteomes" id="UP001161422">
    <property type="component" value="Unassembled WGS sequence"/>
</dbReference>
<dbReference type="RefSeq" id="WP_095505799.1">
    <property type="nucleotide sequence ID" value="NZ_BSNC01000001.1"/>
</dbReference>
<dbReference type="NCBIfam" id="NF011694">
    <property type="entry name" value="PRK15114.1"/>
    <property type="match status" value="1"/>
</dbReference>
<dbReference type="PANTHER" id="PTHR42786:SF2">
    <property type="entry name" value="TRNA (CYTIDINE_URIDINE-2'-O-)-METHYLTRANSFERASE TRMJ"/>
    <property type="match status" value="1"/>
</dbReference>
<evidence type="ECO:0000256" key="5">
    <source>
        <dbReference type="RuleBase" id="RU362024"/>
    </source>
</evidence>
<organism evidence="7 8">
    <name type="scientific">Paraferrimonas sedimenticola</name>
    <dbReference type="NCBI Taxonomy" id="375674"/>
    <lineage>
        <taxon>Bacteria</taxon>
        <taxon>Pseudomonadati</taxon>
        <taxon>Pseudomonadota</taxon>
        <taxon>Gammaproteobacteria</taxon>
        <taxon>Alteromonadales</taxon>
        <taxon>Ferrimonadaceae</taxon>
        <taxon>Paraferrimonas</taxon>
    </lineage>
</organism>
<dbReference type="EMBL" id="BSNC01000001">
    <property type="protein sequence ID" value="GLP95184.1"/>
    <property type="molecule type" value="Genomic_DNA"/>
</dbReference>
<proteinExistence type="inferred from homology"/>
<comment type="subcellular location">
    <subcellularLocation>
        <location evidence="5">Cytoplasm</location>
    </subcellularLocation>
</comment>
<dbReference type="FunFam" id="3.40.1280.10:FF:000006">
    <property type="entry name" value="Uncharacterized tRNA/rRNA methyltransferase HI_0380"/>
    <property type="match status" value="1"/>
</dbReference>
<name>A0AA37VT41_9GAMM</name>
<evidence type="ECO:0000256" key="1">
    <source>
        <dbReference type="ARBA" id="ARBA00007228"/>
    </source>
</evidence>
<reference evidence="7" key="2">
    <citation type="submission" date="2023-01" db="EMBL/GenBank/DDBJ databases">
        <title>Draft genome sequence of Paraferrimonas sedimenticola strain NBRC 101628.</title>
        <authorList>
            <person name="Sun Q."/>
            <person name="Mori K."/>
        </authorList>
    </citation>
    <scope>NUCLEOTIDE SEQUENCE</scope>
    <source>
        <strain evidence="7">NBRC 101628</strain>
    </source>
</reference>
<dbReference type="GO" id="GO:0003723">
    <property type="term" value="F:RNA binding"/>
    <property type="evidence" value="ECO:0007669"/>
    <property type="project" value="InterPro"/>
</dbReference>
<reference evidence="7" key="1">
    <citation type="journal article" date="2014" name="Int. J. Syst. Evol. Microbiol.">
        <title>Complete genome sequence of Corynebacterium casei LMG S-19264T (=DSM 44701T), isolated from a smear-ripened cheese.</title>
        <authorList>
            <consortium name="US DOE Joint Genome Institute (JGI-PGF)"/>
            <person name="Walter F."/>
            <person name="Albersmeier A."/>
            <person name="Kalinowski J."/>
            <person name="Ruckert C."/>
        </authorList>
    </citation>
    <scope>NUCLEOTIDE SEQUENCE</scope>
    <source>
        <strain evidence="7">NBRC 101628</strain>
    </source>
</reference>
<dbReference type="PIRSF" id="PIRSF004808">
    <property type="entry name" value="LasT"/>
    <property type="match status" value="1"/>
</dbReference>
<evidence type="ECO:0000259" key="6">
    <source>
        <dbReference type="Pfam" id="PF00588"/>
    </source>
</evidence>
<dbReference type="InterPro" id="IPR029028">
    <property type="entry name" value="Alpha/beta_knot_MTases"/>
</dbReference>
<dbReference type="AlphaFoldDB" id="A0AA37VT41"/>
<dbReference type="Gene3D" id="3.40.1280.10">
    <property type="match status" value="1"/>
</dbReference>
<keyword evidence="5" id="KW-0963">Cytoplasm</keyword>